<sequence>MAEPIQITRSLSIDPTEIEESFVRASGPGGQNVNKVASAVQLRFDLAANTSLPEPVKRRVANLAGSRLTKDGVIVITANSHRDQPLNRADALEKLVALIRAGVHVPKPRIATRPTLASKKRRLDKKTNRSAVKRMRSRPSDGE</sequence>
<dbReference type="GO" id="GO:0004045">
    <property type="term" value="F:peptidyl-tRNA hydrolase activity"/>
    <property type="evidence" value="ECO:0007669"/>
    <property type="project" value="TreeGrafter"/>
</dbReference>
<dbReference type="EMBL" id="JACIEW010000002">
    <property type="protein sequence ID" value="MBB4051390.1"/>
    <property type="molecule type" value="Genomic_DNA"/>
</dbReference>
<dbReference type="Gene3D" id="3.30.160.20">
    <property type="match status" value="1"/>
</dbReference>
<dbReference type="RefSeq" id="WP_183310152.1">
    <property type="nucleotide sequence ID" value="NZ_JACIEW010000002.1"/>
</dbReference>
<dbReference type="NCBIfam" id="NF006718">
    <property type="entry name" value="PRK09256.1"/>
    <property type="match status" value="1"/>
</dbReference>
<feature type="region of interest" description="Disordered" evidence="1">
    <location>
        <begin position="116"/>
        <end position="143"/>
    </location>
</feature>
<dbReference type="GO" id="GO:0072344">
    <property type="term" value="P:rescue of stalled ribosome"/>
    <property type="evidence" value="ECO:0007669"/>
    <property type="project" value="TreeGrafter"/>
</dbReference>
<gene>
    <name evidence="3" type="ORF">GGR20_001026</name>
</gene>
<evidence type="ECO:0000259" key="2">
    <source>
        <dbReference type="PROSITE" id="PS00745"/>
    </source>
</evidence>
<dbReference type="AlphaFoldDB" id="A0A7W6IKM6"/>
<comment type="caution">
    <text evidence="3">The sequence shown here is derived from an EMBL/GenBank/DDBJ whole genome shotgun (WGS) entry which is preliminary data.</text>
</comment>
<evidence type="ECO:0000313" key="3">
    <source>
        <dbReference type="EMBL" id="MBB4051390.1"/>
    </source>
</evidence>
<dbReference type="PROSITE" id="PS00745">
    <property type="entry name" value="RF_PROK_I"/>
    <property type="match status" value="1"/>
</dbReference>
<evidence type="ECO:0000313" key="4">
    <source>
        <dbReference type="Proteomes" id="UP000547011"/>
    </source>
</evidence>
<keyword evidence="4" id="KW-1185">Reference proteome</keyword>
<dbReference type="PANTHER" id="PTHR47814:SF1">
    <property type="entry name" value="PEPTIDYL-TRNA HYDROLASE ARFB"/>
    <property type="match status" value="1"/>
</dbReference>
<accession>A0A7W6IKM6</accession>
<dbReference type="InterPro" id="IPR000352">
    <property type="entry name" value="Pep_chain_release_fac_I"/>
</dbReference>
<feature type="domain" description="Prokaryotic-type class I peptide chain release factors" evidence="2">
    <location>
        <begin position="24"/>
        <end position="40"/>
    </location>
</feature>
<dbReference type="PANTHER" id="PTHR47814">
    <property type="entry name" value="PEPTIDYL-TRNA HYDROLASE ARFB"/>
    <property type="match status" value="1"/>
</dbReference>
<dbReference type="GO" id="GO:0003747">
    <property type="term" value="F:translation release factor activity"/>
    <property type="evidence" value="ECO:0007669"/>
    <property type="project" value="InterPro"/>
</dbReference>
<organism evidence="3 4">
    <name type="scientific">Devosia subaequoris</name>
    <dbReference type="NCBI Taxonomy" id="395930"/>
    <lineage>
        <taxon>Bacteria</taxon>
        <taxon>Pseudomonadati</taxon>
        <taxon>Pseudomonadota</taxon>
        <taxon>Alphaproteobacteria</taxon>
        <taxon>Hyphomicrobiales</taxon>
        <taxon>Devosiaceae</taxon>
        <taxon>Devosia</taxon>
    </lineage>
</organism>
<dbReference type="Proteomes" id="UP000547011">
    <property type="component" value="Unassembled WGS sequence"/>
</dbReference>
<dbReference type="Pfam" id="PF00472">
    <property type="entry name" value="RF-1"/>
    <property type="match status" value="1"/>
</dbReference>
<evidence type="ECO:0000256" key="1">
    <source>
        <dbReference type="SAM" id="MobiDB-lite"/>
    </source>
</evidence>
<dbReference type="GO" id="GO:0043022">
    <property type="term" value="F:ribosome binding"/>
    <property type="evidence" value="ECO:0007669"/>
    <property type="project" value="TreeGrafter"/>
</dbReference>
<dbReference type="SUPFAM" id="SSF110916">
    <property type="entry name" value="Peptidyl-tRNA hydrolase domain-like"/>
    <property type="match status" value="1"/>
</dbReference>
<protein>
    <submittedName>
        <fullName evidence="3">Ribosome-associated protein</fullName>
    </submittedName>
</protein>
<dbReference type="FunFam" id="3.30.160.20:FF:000046">
    <property type="entry name" value="Peptidyl-tRNA hydrolase ICT1"/>
    <property type="match status" value="1"/>
</dbReference>
<reference evidence="3 4" key="1">
    <citation type="submission" date="2020-08" db="EMBL/GenBank/DDBJ databases">
        <title>Genomic Encyclopedia of Type Strains, Phase IV (KMG-IV): sequencing the most valuable type-strain genomes for metagenomic binning, comparative biology and taxonomic classification.</title>
        <authorList>
            <person name="Goeker M."/>
        </authorList>
    </citation>
    <scope>NUCLEOTIDE SEQUENCE [LARGE SCALE GENOMIC DNA]</scope>
    <source>
        <strain evidence="3 4">DSM 23447</strain>
    </source>
</reference>
<proteinExistence type="predicted"/>
<name>A0A7W6IKM6_9HYPH</name>